<evidence type="ECO:0000259" key="5">
    <source>
        <dbReference type="PROSITE" id="PS50853"/>
    </source>
</evidence>
<dbReference type="EMBL" id="POWF01000002">
    <property type="protein sequence ID" value="PNQ73820.1"/>
    <property type="molecule type" value="Genomic_DNA"/>
</dbReference>
<feature type="signal peptide" evidence="3">
    <location>
        <begin position="1"/>
        <end position="25"/>
    </location>
</feature>
<dbReference type="Pfam" id="PF18962">
    <property type="entry name" value="Por_Secre_tail"/>
    <property type="match status" value="1"/>
</dbReference>
<proteinExistence type="predicted"/>
<dbReference type="AlphaFoldDB" id="A0A2K1E0K4"/>
<keyword evidence="2" id="KW-1015">Disulfide bond</keyword>
<protein>
    <recommendedName>
        <fullName evidence="8">CUB domain-containing protein</fullName>
    </recommendedName>
</protein>
<evidence type="ECO:0008006" key="8">
    <source>
        <dbReference type="Google" id="ProtNLM"/>
    </source>
</evidence>
<dbReference type="InterPro" id="IPR035914">
    <property type="entry name" value="Sperma_CUB_dom_sf"/>
</dbReference>
<organism evidence="6 7">
    <name type="scientific">Hanstruepera neustonica</name>
    <dbReference type="NCBI Taxonomy" id="1445657"/>
    <lineage>
        <taxon>Bacteria</taxon>
        <taxon>Pseudomonadati</taxon>
        <taxon>Bacteroidota</taxon>
        <taxon>Flavobacteriia</taxon>
        <taxon>Flavobacteriales</taxon>
        <taxon>Flavobacteriaceae</taxon>
        <taxon>Hanstruepera</taxon>
    </lineage>
</organism>
<dbReference type="Pfam" id="PF20009">
    <property type="entry name" value="GEVED"/>
    <property type="match status" value="1"/>
</dbReference>
<dbReference type="PROSITE" id="PS50853">
    <property type="entry name" value="FN3"/>
    <property type="match status" value="1"/>
</dbReference>
<evidence type="ECO:0000313" key="6">
    <source>
        <dbReference type="EMBL" id="PNQ73820.1"/>
    </source>
</evidence>
<dbReference type="Gene3D" id="2.60.40.10">
    <property type="entry name" value="Immunoglobulins"/>
    <property type="match status" value="1"/>
</dbReference>
<dbReference type="PROSITE" id="PS01180">
    <property type="entry name" value="CUB"/>
    <property type="match status" value="1"/>
</dbReference>
<dbReference type="Gene3D" id="2.60.120.380">
    <property type="match status" value="1"/>
</dbReference>
<accession>A0A2K1E0K4</accession>
<reference evidence="6 7" key="1">
    <citation type="submission" date="2018-01" db="EMBL/GenBank/DDBJ databases">
        <title>The draft genome of Hanstruepera neustonica JCM19743.</title>
        <authorList>
            <person name="He R.-H."/>
            <person name="Du Z.-J."/>
        </authorList>
    </citation>
    <scope>NUCLEOTIDE SEQUENCE [LARGE SCALE GENOMIC DNA]</scope>
    <source>
        <strain evidence="6 7">JCM19743</strain>
    </source>
</reference>
<evidence type="ECO:0000256" key="1">
    <source>
        <dbReference type="ARBA" id="ARBA00022729"/>
    </source>
</evidence>
<feature type="domain" description="Fibronectin type-III" evidence="5">
    <location>
        <begin position="627"/>
        <end position="717"/>
    </location>
</feature>
<dbReference type="InterPro" id="IPR003961">
    <property type="entry name" value="FN3_dom"/>
</dbReference>
<keyword evidence="1 3" id="KW-0732">Signal</keyword>
<dbReference type="RefSeq" id="WP_103051516.1">
    <property type="nucleotide sequence ID" value="NZ_POWF01000002.1"/>
</dbReference>
<dbReference type="OrthoDB" id="975384at2"/>
<dbReference type="InterPro" id="IPR036116">
    <property type="entry name" value="FN3_sf"/>
</dbReference>
<comment type="caution">
    <text evidence="6">The sequence shown here is derived from an EMBL/GenBank/DDBJ whole genome shotgun (WGS) entry which is preliminary data.</text>
</comment>
<gene>
    <name evidence="6" type="ORF">C1T31_05675</name>
</gene>
<dbReference type="SMART" id="SM00042">
    <property type="entry name" value="CUB"/>
    <property type="match status" value="1"/>
</dbReference>
<feature type="domain" description="CUB" evidence="4">
    <location>
        <begin position="999"/>
        <end position="1129"/>
    </location>
</feature>
<evidence type="ECO:0000256" key="2">
    <source>
        <dbReference type="ARBA" id="ARBA00023157"/>
    </source>
</evidence>
<dbReference type="CDD" id="cd00063">
    <property type="entry name" value="FN3"/>
    <property type="match status" value="1"/>
</dbReference>
<dbReference type="SUPFAM" id="SSF49265">
    <property type="entry name" value="Fibronectin type III"/>
    <property type="match status" value="1"/>
</dbReference>
<dbReference type="InterPro" id="IPR013783">
    <property type="entry name" value="Ig-like_fold"/>
</dbReference>
<name>A0A2K1E0K4_9FLAO</name>
<dbReference type="NCBIfam" id="TIGR04183">
    <property type="entry name" value="Por_Secre_tail"/>
    <property type="match status" value="1"/>
</dbReference>
<feature type="chain" id="PRO_5014340226" description="CUB domain-containing protein" evidence="3">
    <location>
        <begin position="26"/>
        <end position="1223"/>
    </location>
</feature>
<dbReference type="Proteomes" id="UP000236641">
    <property type="component" value="Unassembled WGS sequence"/>
</dbReference>
<evidence type="ECO:0000256" key="3">
    <source>
        <dbReference type="SAM" id="SignalP"/>
    </source>
</evidence>
<dbReference type="CDD" id="cd00041">
    <property type="entry name" value="CUB"/>
    <property type="match status" value="1"/>
</dbReference>
<dbReference type="SUPFAM" id="SSF49854">
    <property type="entry name" value="Spermadhesin, CUB domain"/>
    <property type="match status" value="1"/>
</dbReference>
<evidence type="ECO:0000313" key="7">
    <source>
        <dbReference type="Proteomes" id="UP000236641"/>
    </source>
</evidence>
<evidence type="ECO:0000259" key="4">
    <source>
        <dbReference type="PROSITE" id="PS01180"/>
    </source>
</evidence>
<sequence length="1223" mass="127219">MKKINTFFRGIAFVLFSMFALSGFSQCNFTLEMNDSYGDGWNGNSLDLFVNGGLVLDNATFSGFGNYQATLNFGVTTGDAITVVWNGGGSYGYETSYRILDNTGNAVASAAQSGVSATAVCAVATSYCERDPGNLTDGQGITALDLGSESFDLSSTDAAYYDLTGTPVVFQAGLQGNVIITFATGSYEYDVDIWIDVNDDFTFDSSEQFFDGVVPDGNGNGTFNASFTFPGDLGSHTMRIGTGDFPGYYNGDPCYDGNWGVTVDAAIEIIEPLCQPATIGDTTIQPDCNPENPVFFVNVDVQQGADAVSITDGVSNFPILSTGNNQVGPFASGTPVTLTVVHSDAECNINLGEFVYNCPPPNDTCGYAEAIVCGDVKTGSTEYANSESLADCDGLGISSGNGVWYSLVGTGGDIVVDLSGSDFDTKLAIFSGSCGALVCEASDDDGGTGLDSRLTFGSVMGTTYYVYVTGFSSFSSGDYVISIDCICDAYIEQGECVKLFTGYGPTSSTDLTAVGQFGLAPYTYEWSTGETTATINVAPTSQTDYMVTVTDAAGCTQVINTTVLVQDISCQDNGNPNNAKVNVCHDGEPLCVSTNAVQAHLNHGDSLGACDDLVDCNTIPLCDARLKVPAPMATDVDASIEISWGAATGYVQGYLLSVGTTAGGTDVLNAVDVGYVLDYSLDGLLDFNTTYHVTIVPYNNIGVGESCESSYFTTESGPWCVATPIDCNSSTDGNVNDGEINSYLTSCGGSSFTSINDAPGVWYSFTGTGYDVEVSLCGATWDTTLGIYEGDCSSLNCVDVDDDGCPFGGSGSSLASTSTIPTTEGATYYVFVTSFSPTTSGRGPFTLNLTCAGPPPVLPACEAATSIECGQTLSGTNAGGAVFNDLGTCTTNFSTNNAPGVFYKIEGTGELLIASTCNAASSGFDTKIGVFTSDDCALFTCVAGNDDSSGCSGGTSEVAFPTEAGTTYFIYVTGFNSGDIGTFDLTVTCSEPPAPEDVCGGIYVDSGGVLGNYSTNELRTTTISPDVAGEAVTITFTYVDIESSSFGNGTNSCWDFLTIYNGPSTSSPVLAQTLCGEESGDGGAPSNASSLLSVGMSFTSTDPSGALTIVFDSDSSVNETGWVADITCGSSNRTISSSTADWSLYPNPATNGEVQLDLSNYLNQDVSIQMMDFSGKVLVNKDEPNLQTPRYRLSTSGMAYGMYFVRVATPSGVSTKKLMIANN</sequence>
<dbReference type="InterPro" id="IPR026444">
    <property type="entry name" value="Secre_tail"/>
</dbReference>
<dbReference type="InterPro" id="IPR000859">
    <property type="entry name" value="CUB_dom"/>
</dbReference>
<keyword evidence="7" id="KW-1185">Reference proteome</keyword>
<dbReference type="InterPro" id="IPR045474">
    <property type="entry name" value="GEVED"/>
</dbReference>
<dbReference type="Gene3D" id="2.60.120.290">
    <property type="entry name" value="Spermadhesin, CUB domain"/>
    <property type="match status" value="1"/>
</dbReference>